<dbReference type="PANTHER" id="PTHR22807:SF53">
    <property type="entry name" value="RIBOSOMAL RNA SMALL SUBUNIT METHYLTRANSFERASE B-RELATED"/>
    <property type="match status" value="1"/>
</dbReference>
<dbReference type="AlphaFoldDB" id="X1JRJ5"/>
<proteinExistence type="predicted"/>
<protein>
    <recommendedName>
        <fullName evidence="5">SAM-dependent MTase RsmB/NOP-type domain-containing protein</fullName>
    </recommendedName>
</protein>
<evidence type="ECO:0000256" key="4">
    <source>
        <dbReference type="ARBA" id="ARBA00022884"/>
    </source>
</evidence>
<dbReference type="InterPro" id="IPR029063">
    <property type="entry name" value="SAM-dependent_MTases_sf"/>
</dbReference>
<name>X1JRJ5_9ZZZZ</name>
<reference evidence="6" key="1">
    <citation type="journal article" date="2014" name="Front. Microbiol.">
        <title>High frequency of phylogenetically diverse reductive dehalogenase-homologous genes in deep subseafloor sedimentary metagenomes.</title>
        <authorList>
            <person name="Kawai M."/>
            <person name="Futagami T."/>
            <person name="Toyoda A."/>
            <person name="Takaki Y."/>
            <person name="Nishi S."/>
            <person name="Hori S."/>
            <person name="Arai W."/>
            <person name="Tsubouchi T."/>
            <person name="Morono Y."/>
            <person name="Uchiyama I."/>
            <person name="Ito T."/>
            <person name="Fujiyama A."/>
            <person name="Inagaki F."/>
            <person name="Takami H."/>
        </authorList>
    </citation>
    <scope>NUCLEOTIDE SEQUENCE</scope>
    <source>
        <strain evidence="6">Expedition CK06-06</strain>
    </source>
</reference>
<sequence>PKTITELAKTQKELLEAAAAMIKPQGKICYSTCSIQKAENSQLVSRFLQDHDLKLESEVLILPSAKGFDHDGGYAAIISRDA</sequence>
<dbReference type="InterPro" id="IPR049560">
    <property type="entry name" value="MeTrfase_RsmB-F_NOP2_cat"/>
</dbReference>
<dbReference type="InterPro" id="IPR001678">
    <property type="entry name" value="MeTrfase_RsmB-F_NOP2_dom"/>
</dbReference>
<comment type="caution">
    <text evidence="6">The sequence shown here is derived from an EMBL/GenBank/DDBJ whole genome shotgun (WGS) entry which is preliminary data.</text>
</comment>
<dbReference type="GO" id="GO:0003723">
    <property type="term" value="F:RNA binding"/>
    <property type="evidence" value="ECO:0007669"/>
    <property type="project" value="UniProtKB-KW"/>
</dbReference>
<dbReference type="GO" id="GO:0001510">
    <property type="term" value="P:RNA methylation"/>
    <property type="evidence" value="ECO:0007669"/>
    <property type="project" value="InterPro"/>
</dbReference>
<dbReference type="EMBL" id="BARU01035750">
    <property type="protein sequence ID" value="GAH84030.1"/>
    <property type="molecule type" value="Genomic_DNA"/>
</dbReference>
<dbReference type="PANTHER" id="PTHR22807">
    <property type="entry name" value="NOP2 YEAST -RELATED NOL1/NOP2/FMU SUN DOMAIN-CONTAINING"/>
    <property type="match status" value="1"/>
</dbReference>
<keyword evidence="4" id="KW-0694">RNA-binding</keyword>
<evidence type="ECO:0000256" key="3">
    <source>
        <dbReference type="ARBA" id="ARBA00022691"/>
    </source>
</evidence>
<evidence type="ECO:0000256" key="1">
    <source>
        <dbReference type="ARBA" id="ARBA00022603"/>
    </source>
</evidence>
<feature type="domain" description="SAM-dependent MTase RsmB/NOP-type" evidence="5">
    <location>
        <begin position="1"/>
        <end position="82"/>
    </location>
</feature>
<gene>
    <name evidence="6" type="ORF">S03H2_55908</name>
</gene>
<evidence type="ECO:0000256" key="2">
    <source>
        <dbReference type="ARBA" id="ARBA00022679"/>
    </source>
</evidence>
<keyword evidence="1" id="KW-0489">Methyltransferase</keyword>
<evidence type="ECO:0000313" key="6">
    <source>
        <dbReference type="EMBL" id="GAH84030.1"/>
    </source>
</evidence>
<keyword evidence="3" id="KW-0949">S-adenosyl-L-methionine</keyword>
<dbReference type="InterPro" id="IPR023267">
    <property type="entry name" value="RCMT"/>
</dbReference>
<dbReference type="GO" id="GO:0008173">
    <property type="term" value="F:RNA methyltransferase activity"/>
    <property type="evidence" value="ECO:0007669"/>
    <property type="project" value="InterPro"/>
</dbReference>
<feature type="non-terminal residue" evidence="6">
    <location>
        <position position="1"/>
    </location>
</feature>
<dbReference type="Pfam" id="PF01189">
    <property type="entry name" value="Methyltr_RsmB-F"/>
    <property type="match status" value="1"/>
</dbReference>
<accession>X1JRJ5</accession>
<dbReference type="SUPFAM" id="SSF53335">
    <property type="entry name" value="S-adenosyl-L-methionine-dependent methyltransferases"/>
    <property type="match status" value="1"/>
</dbReference>
<dbReference type="Gene3D" id="3.40.50.150">
    <property type="entry name" value="Vaccinia Virus protein VP39"/>
    <property type="match status" value="1"/>
</dbReference>
<keyword evidence="2" id="KW-0808">Transferase</keyword>
<organism evidence="6">
    <name type="scientific">marine sediment metagenome</name>
    <dbReference type="NCBI Taxonomy" id="412755"/>
    <lineage>
        <taxon>unclassified sequences</taxon>
        <taxon>metagenomes</taxon>
        <taxon>ecological metagenomes</taxon>
    </lineage>
</organism>
<dbReference type="PROSITE" id="PS51686">
    <property type="entry name" value="SAM_MT_RSMB_NOP"/>
    <property type="match status" value="1"/>
</dbReference>
<evidence type="ECO:0000259" key="5">
    <source>
        <dbReference type="PROSITE" id="PS51686"/>
    </source>
</evidence>